<proteinExistence type="predicted"/>
<dbReference type="Proteomes" id="UP000063308">
    <property type="component" value="Chromosome"/>
</dbReference>
<dbReference type="AlphaFoldDB" id="A0A0E4BXW1"/>
<evidence type="ECO:0000313" key="2">
    <source>
        <dbReference type="Proteomes" id="UP000063308"/>
    </source>
</evidence>
<gene>
    <name evidence="1" type="ORF">NK6_9738</name>
</gene>
<protein>
    <submittedName>
        <fullName evidence="1">Uncharacterized protein</fullName>
    </submittedName>
</protein>
<accession>A0A0E4BXW1</accession>
<sequence>MLRNVEFLRYFADGSERIRRLVQMPNPYPKGDYASG</sequence>
<organism evidence="1 2">
    <name type="scientific">Bradyrhizobium diazoefficiens</name>
    <dbReference type="NCBI Taxonomy" id="1355477"/>
    <lineage>
        <taxon>Bacteria</taxon>
        <taxon>Pseudomonadati</taxon>
        <taxon>Pseudomonadota</taxon>
        <taxon>Alphaproteobacteria</taxon>
        <taxon>Hyphomicrobiales</taxon>
        <taxon>Nitrobacteraceae</taxon>
        <taxon>Bradyrhizobium</taxon>
    </lineage>
</organism>
<evidence type="ECO:0000313" key="1">
    <source>
        <dbReference type="EMBL" id="BAR62873.1"/>
    </source>
</evidence>
<dbReference type="EMBL" id="AP014685">
    <property type="protein sequence ID" value="BAR62873.1"/>
    <property type="molecule type" value="Genomic_DNA"/>
</dbReference>
<reference evidence="1 2" key="1">
    <citation type="submission" date="2014-11" db="EMBL/GenBank/DDBJ databases">
        <title>Symbiosis island explosion on the genome of extra-slow-growing strains of soybean bradyrhizobia with massive insertion sequences.</title>
        <authorList>
            <person name="Iida T."/>
            <person name="Minamisawa K."/>
        </authorList>
    </citation>
    <scope>NUCLEOTIDE SEQUENCE [LARGE SCALE GENOMIC DNA]</scope>
    <source>
        <strain evidence="1 2">NK6</strain>
    </source>
</reference>
<name>A0A0E4BXW1_9BRAD</name>